<organism evidence="1 2">
    <name type="scientific">Bradyrhizobium ontarionense</name>
    <dbReference type="NCBI Taxonomy" id="2898149"/>
    <lineage>
        <taxon>Bacteria</taxon>
        <taxon>Pseudomonadati</taxon>
        <taxon>Pseudomonadota</taxon>
        <taxon>Alphaproteobacteria</taxon>
        <taxon>Hyphomicrobiales</taxon>
        <taxon>Nitrobacteraceae</taxon>
        <taxon>Bradyrhizobium</taxon>
    </lineage>
</organism>
<keyword evidence="2" id="KW-1185">Reference proteome</keyword>
<sequence>MGSTTPALAGAWTLDAGTGAVVFTGTAMQSNSAFDSGSKLQPIPRYSKDEAQALIEYGVTNWFTAMFQPSLQHVDIAAPFSARRSGLGYTDIGGRARIWSDASWVVSAQAIVRIPGVFDKTNPAAIGYTDPEIELRGLAGHSFKAGALPAFVDLELAQRYRLGGPPNEFRADITFGIRPAEKWMLLAQSFNVLSEGAGSWGYGSFAYHKFQLSAVYALTPTLSLQLGGYSTYWGRNALQENGLVIGAWYKF</sequence>
<evidence type="ECO:0000313" key="2">
    <source>
        <dbReference type="Proteomes" id="UP001431010"/>
    </source>
</evidence>
<gene>
    <name evidence="1" type="ORF">LQG66_17520</name>
</gene>
<dbReference type="EMBL" id="CP088156">
    <property type="protein sequence ID" value="UFZ07986.1"/>
    <property type="molecule type" value="Genomic_DNA"/>
</dbReference>
<protein>
    <recommendedName>
        <fullName evidence="3">Transporter</fullName>
    </recommendedName>
</protein>
<dbReference type="RefSeq" id="WP_231327435.1">
    <property type="nucleotide sequence ID" value="NZ_CP088156.1"/>
</dbReference>
<evidence type="ECO:0000313" key="1">
    <source>
        <dbReference type="EMBL" id="UFZ07986.1"/>
    </source>
</evidence>
<dbReference type="Proteomes" id="UP001431010">
    <property type="component" value="Chromosome"/>
</dbReference>
<accession>A0ABY3RKT3</accession>
<evidence type="ECO:0008006" key="3">
    <source>
        <dbReference type="Google" id="ProtNLM"/>
    </source>
</evidence>
<reference evidence="1" key="1">
    <citation type="journal article" date="2024" name="Antonie Van Leeuwenhoek">
        <title>Bradyrhizobium ontarionense sp. nov., a novel bacterial symbiont isolated from Aeschynomene indica (Indian jointvetch), harbours photosynthesis, nitrogen fixation and nitrous oxide (N2O) reductase genes.</title>
        <authorList>
            <person name="Bromfield E.S.P."/>
            <person name="Cloutier S."/>
        </authorList>
    </citation>
    <scope>NUCLEOTIDE SEQUENCE</scope>
    <source>
        <strain evidence="1">A19</strain>
    </source>
</reference>
<name>A0ABY3RKT3_9BRAD</name>
<proteinExistence type="predicted"/>